<dbReference type="InterPro" id="IPR018716">
    <property type="entry name" value="DUF2240"/>
</dbReference>
<reference evidence="1" key="1">
    <citation type="journal article" date="2014" name="Front. Microbiol.">
        <title>High frequency of phylogenetically diverse reductive dehalogenase-homologous genes in deep subseafloor sedimentary metagenomes.</title>
        <authorList>
            <person name="Kawai M."/>
            <person name="Futagami T."/>
            <person name="Toyoda A."/>
            <person name="Takaki Y."/>
            <person name="Nishi S."/>
            <person name="Hori S."/>
            <person name="Arai W."/>
            <person name="Tsubouchi T."/>
            <person name="Morono Y."/>
            <person name="Uchiyama I."/>
            <person name="Ito T."/>
            <person name="Fujiyama A."/>
            <person name="Inagaki F."/>
            <person name="Takami H."/>
        </authorList>
    </citation>
    <scope>NUCLEOTIDE SEQUENCE</scope>
    <source>
        <strain evidence="1">Expedition CK06-06</strain>
    </source>
</reference>
<organism evidence="1">
    <name type="scientific">marine sediment metagenome</name>
    <dbReference type="NCBI Taxonomy" id="412755"/>
    <lineage>
        <taxon>unclassified sequences</taxon>
        <taxon>metagenomes</taxon>
        <taxon>ecological metagenomes</taxon>
    </lineage>
</organism>
<name>X1HKS2_9ZZZZ</name>
<evidence type="ECO:0000313" key="1">
    <source>
        <dbReference type="EMBL" id="GAH45913.1"/>
    </source>
</evidence>
<accession>X1HKS2</accession>
<proteinExistence type="predicted"/>
<protein>
    <submittedName>
        <fullName evidence="1">Uncharacterized protein</fullName>
    </submittedName>
</protein>
<dbReference type="AlphaFoldDB" id="X1HKS2"/>
<gene>
    <name evidence="1" type="ORF">S03H2_12165</name>
</gene>
<dbReference type="EMBL" id="BARU01006195">
    <property type="protein sequence ID" value="GAH45913.1"/>
    <property type="molecule type" value="Genomic_DNA"/>
</dbReference>
<sequence length="76" mass="8586">MKEMKTEAYINKIIRDTGLSKKEIQTLVEEKKEELKGLISEEGALFVIAKELGVDVASEAQDYDVELTVSFKAFVF</sequence>
<comment type="caution">
    <text evidence="1">The sequence shown here is derived from an EMBL/GenBank/DDBJ whole genome shotgun (WGS) entry which is preliminary data.</text>
</comment>
<dbReference type="Pfam" id="PF09999">
    <property type="entry name" value="DUF2240"/>
    <property type="match status" value="1"/>
</dbReference>